<reference evidence="2" key="1">
    <citation type="submission" date="2022-10" db="EMBL/GenBank/DDBJ databases">
        <title>The complete genomes of actinobacterial strains from the NBC collection.</title>
        <authorList>
            <person name="Joergensen T.S."/>
            <person name="Alvarez Arevalo M."/>
            <person name="Sterndorff E.B."/>
            <person name="Faurdal D."/>
            <person name="Vuksanovic O."/>
            <person name="Mourched A.-S."/>
            <person name="Charusanti P."/>
            <person name="Shaw S."/>
            <person name="Blin K."/>
            <person name="Weber T."/>
        </authorList>
    </citation>
    <scope>NUCLEOTIDE SEQUENCE</scope>
    <source>
        <strain evidence="2">NBC_01436</strain>
    </source>
</reference>
<keyword evidence="3" id="KW-1185">Reference proteome</keyword>
<evidence type="ECO:0000256" key="1">
    <source>
        <dbReference type="SAM" id="MobiDB-lite"/>
    </source>
</evidence>
<organism evidence="2 3">
    <name type="scientific">Streptomyces anulatus</name>
    <name type="common">Streptomyces chrysomallus</name>
    <dbReference type="NCBI Taxonomy" id="1892"/>
    <lineage>
        <taxon>Bacteria</taxon>
        <taxon>Bacillati</taxon>
        <taxon>Actinomycetota</taxon>
        <taxon>Actinomycetes</taxon>
        <taxon>Kitasatosporales</taxon>
        <taxon>Streptomycetaceae</taxon>
        <taxon>Streptomyces</taxon>
    </lineage>
</organism>
<gene>
    <name evidence="2" type="ORF">OG367_08540</name>
</gene>
<dbReference type="RefSeq" id="WP_098021504.1">
    <property type="nucleotide sequence ID" value="NZ_CP109490.1"/>
</dbReference>
<protein>
    <submittedName>
        <fullName evidence="2">Uncharacterized protein</fullName>
    </submittedName>
</protein>
<evidence type="ECO:0000313" key="3">
    <source>
        <dbReference type="Proteomes" id="UP001431926"/>
    </source>
</evidence>
<dbReference type="EMBL" id="CP109491">
    <property type="protein sequence ID" value="WUX36278.1"/>
    <property type="molecule type" value="Genomic_DNA"/>
</dbReference>
<feature type="region of interest" description="Disordered" evidence="1">
    <location>
        <begin position="218"/>
        <end position="237"/>
    </location>
</feature>
<name>A0ABZ1ZFD0_STRAQ</name>
<accession>A0ABZ1ZFD0</accession>
<proteinExistence type="predicted"/>
<sequence length="237" mass="26270">MGNAIERREPTDRERDQLIFELRELAWKYARRRLPFEAVEPPGGMKADDFSEEEMCAMYLAQLAVLTELDKDCEGLARLMAAGAKARGADHQNLGDACGVTWQAARKRWGPLKPGDGHIAVVISRRNRVYQDADDPRGSYGEVGGTGQYDSDRGAWPIGAEVREKAEYAIVAVDGTVERVYRIDPGGWEPDGAKWHFAGTLLTQHEIAAAYAAGSLPLRPGDSCPTRQGRAYRPHRF</sequence>
<evidence type="ECO:0000313" key="2">
    <source>
        <dbReference type="EMBL" id="WUX36278.1"/>
    </source>
</evidence>
<dbReference type="Proteomes" id="UP001431926">
    <property type="component" value="Chromosome"/>
</dbReference>